<feature type="signal peptide" evidence="1">
    <location>
        <begin position="1"/>
        <end position="19"/>
    </location>
</feature>
<proteinExistence type="predicted"/>
<evidence type="ECO:0000313" key="2">
    <source>
        <dbReference type="EMBL" id="MBK9717343.1"/>
    </source>
</evidence>
<organism evidence="2 3">
    <name type="scientific">Candidatus Defluviibacterium haderslevense</name>
    <dbReference type="NCBI Taxonomy" id="2981993"/>
    <lineage>
        <taxon>Bacteria</taxon>
        <taxon>Pseudomonadati</taxon>
        <taxon>Bacteroidota</taxon>
        <taxon>Saprospiria</taxon>
        <taxon>Saprospirales</taxon>
        <taxon>Saprospiraceae</taxon>
        <taxon>Candidatus Defluviibacterium</taxon>
    </lineage>
</organism>
<dbReference type="Proteomes" id="UP000808349">
    <property type="component" value="Unassembled WGS sequence"/>
</dbReference>
<gene>
    <name evidence="2" type="ORF">IPO85_07500</name>
</gene>
<feature type="chain" id="PRO_5039336003" description="SprB repeat-containing protein" evidence="1">
    <location>
        <begin position="20"/>
        <end position="95"/>
    </location>
</feature>
<dbReference type="Gene3D" id="2.60.40.740">
    <property type="match status" value="1"/>
</dbReference>
<sequence>MKSIQIKLLLLAVFFICKAFTCTKKADCHSFSIQVTYDGVEDLSVQPSGGTAPIKYNWSNGLGSATTVIIPGPGTYSVTATDFNQCMAIFNYTVK</sequence>
<evidence type="ECO:0000256" key="1">
    <source>
        <dbReference type="SAM" id="SignalP"/>
    </source>
</evidence>
<comment type="caution">
    <text evidence="2">The sequence shown here is derived from an EMBL/GenBank/DDBJ whole genome shotgun (WGS) entry which is preliminary data.</text>
</comment>
<accession>A0A9D7XH51</accession>
<name>A0A9D7XH51_9BACT</name>
<dbReference type="AlphaFoldDB" id="A0A9D7XH51"/>
<reference evidence="2 3" key="1">
    <citation type="submission" date="2020-10" db="EMBL/GenBank/DDBJ databases">
        <title>Connecting structure to function with the recovery of over 1000 high-quality activated sludge metagenome-assembled genomes encoding full-length rRNA genes using long-read sequencing.</title>
        <authorList>
            <person name="Singleton C.M."/>
            <person name="Petriglieri F."/>
            <person name="Kristensen J.M."/>
            <person name="Kirkegaard R.H."/>
            <person name="Michaelsen T.Y."/>
            <person name="Andersen M.H."/>
            <person name="Karst S.M."/>
            <person name="Dueholm M.S."/>
            <person name="Nielsen P.H."/>
            <person name="Albertsen M."/>
        </authorList>
    </citation>
    <scope>NUCLEOTIDE SEQUENCE [LARGE SCALE GENOMIC DNA]</scope>
    <source>
        <strain evidence="2">Ribe_18-Q3-R11-54_BAT3C.373</strain>
    </source>
</reference>
<evidence type="ECO:0008006" key="4">
    <source>
        <dbReference type="Google" id="ProtNLM"/>
    </source>
</evidence>
<keyword evidence="1" id="KW-0732">Signal</keyword>
<evidence type="ECO:0000313" key="3">
    <source>
        <dbReference type="Proteomes" id="UP000808349"/>
    </source>
</evidence>
<protein>
    <recommendedName>
        <fullName evidence="4">SprB repeat-containing protein</fullName>
    </recommendedName>
</protein>
<dbReference type="EMBL" id="JADKFW010000004">
    <property type="protein sequence ID" value="MBK9717343.1"/>
    <property type="molecule type" value="Genomic_DNA"/>
</dbReference>